<comment type="similarity">
    <text evidence="1">Belongs to the NifU family.</text>
</comment>
<dbReference type="GO" id="GO:0051536">
    <property type="term" value="F:iron-sulfur cluster binding"/>
    <property type="evidence" value="ECO:0007669"/>
    <property type="project" value="InterPro"/>
</dbReference>
<sequence length="178" mass="20334">MVVSLPDYSLSTLLPPETAAVYESLCYLETMECGKSRSAVERREIMEVMMNGHEDESRILDNFSRDQVATFRRDHRIKEVVVVIENKYESGACGTSPSSTTTMKMGIERVLKETFGDAVKDVDQVYDEQPAETTVEARFLLKFIAVNGLLEILRPKLWWKCGGIIRSRWGMHCEVYRA</sequence>
<dbReference type="AlphaFoldDB" id="A0A2U1MMT7"/>
<evidence type="ECO:0000313" key="3">
    <source>
        <dbReference type="EMBL" id="PWA62526.1"/>
    </source>
</evidence>
<dbReference type="GO" id="GO:0005506">
    <property type="term" value="F:iron ion binding"/>
    <property type="evidence" value="ECO:0007669"/>
    <property type="project" value="InterPro"/>
</dbReference>
<feature type="domain" description="NIF system FeS cluster assembly NifU C-terminal" evidence="2">
    <location>
        <begin position="90"/>
        <end position="117"/>
    </location>
</feature>
<dbReference type="InterPro" id="IPR001075">
    <property type="entry name" value="NIF_FeS_clus_asmbl_NifU_C"/>
</dbReference>
<evidence type="ECO:0000259" key="2">
    <source>
        <dbReference type="Pfam" id="PF01106"/>
    </source>
</evidence>
<dbReference type="GO" id="GO:0005739">
    <property type="term" value="C:mitochondrion"/>
    <property type="evidence" value="ECO:0007669"/>
    <property type="project" value="TreeGrafter"/>
</dbReference>
<dbReference type="OrthoDB" id="565552at2759"/>
<dbReference type="Pfam" id="PF01106">
    <property type="entry name" value="NifU"/>
    <property type="match status" value="1"/>
</dbReference>
<comment type="caution">
    <text evidence="3">The sequence shown here is derived from an EMBL/GenBank/DDBJ whole genome shotgun (WGS) entry which is preliminary data.</text>
</comment>
<dbReference type="STRING" id="35608.A0A2U1MMT7"/>
<dbReference type="InterPro" id="IPR034904">
    <property type="entry name" value="FSCA_dom_sf"/>
</dbReference>
<reference evidence="3 4" key="1">
    <citation type="journal article" date="2018" name="Mol. Plant">
        <title>The genome of Artemisia annua provides insight into the evolution of Asteraceae family and artemisinin biosynthesis.</title>
        <authorList>
            <person name="Shen Q."/>
            <person name="Zhang L."/>
            <person name="Liao Z."/>
            <person name="Wang S."/>
            <person name="Yan T."/>
            <person name="Shi P."/>
            <person name="Liu M."/>
            <person name="Fu X."/>
            <person name="Pan Q."/>
            <person name="Wang Y."/>
            <person name="Lv Z."/>
            <person name="Lu X."/>
            <person name="Zhang F."/>
            <person name="Jiang W."/>
            <person name="Ma Y."/>
            <person name="Chen M."/>
            <person name="Hao X."/>
            <person name="Li L."/>
            <person name="Tang Y."/>
            <person name="Lv G."/>
            <person name="Zhou Y."/>
            <person name="Sun X."/>
            <person name="Brodelius P.E."/>
            <person name="Rose J.K.C."/>
            <person name="Tang K."/>
        </authorList>
    </citation>
    <scope>NUCLEOTIDE SEQUENCE [LARGE SCALE GENOMIC DNA]</scope>
    <source>
        <strain evidence="4">cv. Huhao1</strain>
        <tissue evidence="3">Leaf</tissue>
    </source>
</reference>
<proteinExistence type="inferred from homology"/>
<dbReference type="SUPFAM" id="SSF117916">
    <property type="entry name" value="Fe-S cluster assembly (FSCA) domain-like"/>
    <property type="match status" value="1"/>
</dbReference>
<dbReference type="EMBL" id="PKPP01004848">
    <property type="protein sequence ID" value="PWA62526.1"/>
    <property type="molecule type" value="Genomic_DNA"/>
</dbReference>
<dbReference type="GO" id="GO:0005198">
    <property type="term" value="F:structural molecule activity"/>
    <property type="evidence" value="ECO:0007669"/>
    <property type="project" value="UniProtKB-ARBA"/>
</dbReference>
<keyword evidence="4" id="KW-1185">Reference proteome</keyword>
<name>A0A2U1MMT7_ARTAN</name>
<evidence type="ECO:0000313" key="4">
    <source>
        <dbReference type="Proteomes" id="UP000245207"/>
    </source>
</evidence>
<protein>
    <submittedName>
        <fullName evidence="3">NIF system FeS cluster assembly, NifU, C-terminal</fullName>
    </submittedName>
</protein>
<gene>
    <name evidence="3" type="ORF">CTI12_AA357990</name>
</gene>
<evidence type="ECO:0000256" key="1">
    <source>
        <dbReference type="ARBA" id="ARBA00006420"/>
    </source>
</evidence>
<dbReference type="PANTHER" id="PTHR11178">
    <property type="entry name" value="IRON-SULFUR CLUSTER SCAFFOLD PROTEIN NFU-RELATED"/>
    <property type="match status" value="1"/>
</dbReference>
<dbReference type="PANTHER" id="PTHR11178:SF15">
    <property type="entry name" value="NIFU-LIKE PROTEIN 1, CHLOROPLASTIC"/>
    <property type="match status" value="1"/>
</dbReference>
<organism evidence="3 4">
    <name type="scientific">Artemisia annua</name>
    <name type="common">Sweet wormwood</name>
    <dbReference type="NCBI Taxonomy" id="35608"/>
    <lineage>
        <taxon>Eukaryota</taxon>
        <taxon>Viridiplantae</taxon>
        <taxon>Streptophyta</taxon>
        <taxon>Embryophyta</taxon>
        <taxon>Tracheophyta</taxon>
        <taxon>Spermatophyta</taxon>
        <taxon>Magnoliopsida</taxon>
        <taxon>eudicotyledons</taxon>
        <taxon>Gunneridae</taxon>
        <taxon>Pentapetalae</taxon>
        <taxon>asterids</taxon>
        <taxon>campanulids</taxon>
        <taxon>Asterales</taxon>
        <taxon>Asteraceae</taxon>
        <taxon>Asteroideae</taxon>
        <taxon>Anthemideae</taxon>
        <taxon>Artemisiinae</taxon>
        <taxon>Artemisia</taxon>
    </lineage>
</organism>
<dbReference type="Proteomes" id="UP000245207">
    <property type="component" value="Unassembled WGS sequence"/>
</dbReference>
<dbReference type="Gene3D" id="3.30.300.130">
    <property type="entry name" value="Fe-S cluster assembly (FSCA)"/>
    <property type="match status" value="1"/>
</dbReference>
<accession>A0A2U1MMT7</accession>
<dbReference type="GO" id="GO:0016226">
    <property type="term" value="P:iron-sulfur cluster assembly"/>
    <property type="evidence" value="ECO:0007669"/>
    <property type="project" value="InterPro"/>
</dbReference>